<evidence type="ECO:0000256" key="3">
    <source>
        <dbReference type="ARBA" id="ARBA00023237"/>
    </source>
</evidence>
<dbReference type="OrthoDB" id="1453181at2"/>
<evidence type="ECO:0000313" key="5">
    <source>
        <dbReference type="EMBL" id="AUS06155.1"/>
    </source>
</evidence>
<reference evidence="6" key="1">
    <citation type="submission" date="2018-01" db="EMBL/GenBank/DDBJ databases">
        <title>Complete genome of Tamlana sp. UJ94.</title>
        <authorList>
            <person name="Jung J."/>
            <person name="Chung D."/>
            <person name="Bae S.S."/>
            <person name="Baek K."/>
        </authorList>
    </citation>
    <scope>NUCLEOTIDE SEQUENCE [LARGE SCALE GENOMIC DNA]</scope>
    <source>
        <strain evidence="6">UJ94</strain>
    </source>
</reference>
<dbReference type="InterPro" id="IPR036942">
    <property type="entry name" value="Beta-barrel_TonB_sf"/>
</dbReference>
<organism evidence="5 6">
    <name type="scientific">Pseudotamlana carrageenivorans</name>
    <dbReference type="NCBI Taxonomy" id="2069432"/>
    <lineage>
        <taxon>Bacteria</taxon>
        <taxon>Pseudomonadati</taxon>
        <taxon>Bacteroidota</taxon>
        <taxon>Flavobacteriia</taxon>
        <taxon>Flavobacteriales</taxon>
        <taxon>Flavobacteriaceae</taxon>
        <taxon>Pseudotamlana</taxon>
    </lineage>
</organism>
<proteinExistence type="predicted"/>
<dbReference type="Pfam" id="PF13620">
    <property type="entry name" value="CarboxypepD_reg"/>
    <property type="match status" value="1"/>
</dbReference>
<sequence length="1036" mass="116608">MRRINMVLLSLLLSYFGWSQEASIKGNIIDYNTKKPISEALVTIVNTKVNLETNALGEFEFTSDIPQETITLSIEKPGYRSRKFDIEIKEGQHAHIENINLYTKQKADKLKPVTGTAITGIVTHKETQRPIPGVRVSIVDSYVTTTTDDEGRFILSHHVPEGPVMLKISKADFTTKTYPLFVSLGKIAHVDGITLGGELFQLQNQIINTFAEDQLHTDYNTLTNNSSFYQASNATFLRTAAYQFGSAFFKARAQDYSESNVMINGVPYNSPLSGAADWNGFGGISQTLENNKLDYGLSFSKYQVNGNLGTLNTNTRASAQHEGGQIAYLSSNQRYRHGILASYATGISPRGFSLAISASKRTAFNSGYFDGTDYDSNAFLISAETRLNSNNIINFSGFFNSTNRGGRSANTNEVFDLKNYKYNSYWGTLNGDDVNARTQTVSNPFLMLNYYLNWGAYVKIQTNIAYNFGSSTRSMIDFQGVELDNSGQMTNSIGENPDPSHYTKLPSYFLADAQNPDYEHAYLAQEAFKNNGQIDWTNLFNTNINSGLTSAAYALYNHVVNHAKFDINNIAEIKLNSKFDLNTAIGYSHFESSHYAQMDDLLGAQNYLDVNFLDGDGDSAQSNLLTPNRLVSNDDIFRYQYDLNRSAINGSVQLRYTNEGLQMFLGIQLNHSNQFRVGKYQNGRSPKLSYGAGRHYSFLDYSFKGGFDYQIHPKHQLGIRALFGRQAPTLNNIFLNPFESDNPSDFQNVTTVFELDQAPEIIPIEAAHNFSTELNYSYQSSAFEATITGFFTSQTKGISNKRFVGDSVNGQASSTIQEVMSDIDKRYMGLEIGASYEFFDGLKLKTAVALGDFIYTNNPELHYVISESEVINLGEVALQNYHLSNTPSQVYAIGFEYRDKHQYWFEVTGNYFANHYIDINPYYRTADFFLDTSGSVFPDYKPEYASYLLQQDRLNNYLNINLFGGKYWKLKADIIGFKAGVNNVLGQNYDLAGFETPGPLKYDALLEDATREKPLYGNRFWKGYGATYFLNLYYRF</sequence>
<dbReference type="InterPro" id="IPR008969">
    <property type="entry name" value="CarboxyPept-like_regulatory"/>
</dbReference>
<gene>
    <name evidence="5" type="ORF">C1A40_12145</name>
</gene>
<evidence type="ECO:0000256" key="2">
    <source>
        <dbReference type="ARBA" id="ARBA00023136"/>
    </source>
</evidence>
<dbReference type="KEGG" id="taj:C1A40_12145"/>
<dbReference type="GO" id="GO:0009279">
    <property type="term" value="C:cell outer membrane"/>
    <property type="evidence" value="ECO:0007669"/>
    <property type="project" value="UniProtKB-SubCell"/>
</dbReference>
<accession>A0A2I7SJS6</accession>
<evidence type="ECO:0008006" key="7">
    <source>
        <dbReference type="Google" id="ProtNLM"/>
    </source>
</evidence>
<name>A0A2I7SJS6_9FLAO</name>
<feature type="chain" id="PRO_5014442846" description="TonB-dependent receptor" evidence="4">
    <location>
        <begin position="20"/>
        <end position="1036"/>
    </location>
</feature>
<keyword evidence="6" id="KW-1185">Reference proteome</keyword>
<feature type="signal peptide" evidence="4">
    <location>
        <begin position="1"/>
        <end position="19"/>
    </location>
</feature>
<dbReference type="Pfam" id="PF13715">
    <property type="entry name" value="CarbopepD_reg_2"/>
    <property type="match status" value="1"/>
</dbReference>
<dbReference type="RefSeq" id="WP_102996119.1">
    <property type="nucleotide sequence ID" value="NZ_CP025938.1"/>
</dbReference>
<dbReference type="EMBL" id="CP025938">
    <property type="protein sequence ID" value="AUS06155.1"/>
    <property type="molecule type" value="Genomic_DNA"/>
</dbReference>
<dbReference type="Gene3D" id="2.60.40.1120">
    <property type="entry name" value="Carboxypeptidase-like, regulatory domain"/>
    <property type="match status" value="2"/>
</dbReference>
<dbReference type="AlphaFoldDB" id="A0A2I7SJS6"/>
<protein>
    <recommendedName>
        <fullName evidence="7">TonB-dependent receptor</fullName>
    </recommendedName>
</protein>
<keyword evidence="2" id="KW-0472">Membrane</keyword>
<dbReference type="SUPFAM" id="SSF56935">
    <property type="entry name" value="Porins"/>
    <property type="match status" value="1"/>
</dbReference>
<dbReference type="SUPFAM" id="SSF49464">
    <property type="entry name" value="Carboxypeptidase regulatory domain-like"/>
    <property type="match status" value="2"/>
</dbReference>
<evidence type="ECO:0000256" key="1">
    <source>
        <dbReference type="ARBA" id="ARBA00004442"/>
    </source>
</evidence>
<comment type="subcellular location">
    <subcellularLocation>
        <location evidence="1">Cell outer membrane</location>
    </subcellularLocation>
</comment>
<evidence type="ECO:0000313" key="6">
    <source>
        <dbReference type="Proteomes" id="UP000236592"/>
    </source>
</evidence>
<dbReference type="Proteomes" id="UP000236592">
    <property type="component" value="Chromosome"/>
</dbReference>
<keyword evidence="4" id="KW-0732">Signal</keyword>
<keyword evidence="3" id="KW-0998">Cell outer membrane</keyword>
<dbReference type="Gene3D" id="2.40.170.20">
    <property type="entry name" value="TonB-dependent receptor, beta-barrel domain"/>
    <property type="match status" value="1"/>
</dbReference>
<evidence type="ECO:0000256" key="4">
    <source>
        <dbReference type="SAM" id="SignalP"/>
    </source>
</evidence>